<keyword evidence="5" id="KW-0812">Transmembrane</keyword>
<dbReference type="FunFam" id="3.40.50.150:FF:000288">
    <property type="entry name" value="Spermine/spermidine synthase, putative"/>
    <property type="match status" value="1"/>
</dbReference>
<feature type="transmembrane region" description="Helical" evidence="5">
    <location>
        <begin position="116"/>
        <end position="133"/>
    </location>
</feature>
<proteinExistence type="inferred from homology"/>
<keyword evidence="7" id="KW-1185">Reference proteome</keyword>
<feature type="transmembrane region" description="Helical" evidence="5">
    <location>
        <begin position="88"/>
        <end position="109"/>
    </location>
</feature>
<sequence>MSSRKPTPKAPAATATRKTQPPTPGSKEAAEAELRRLTQQARGATPGAQLLRQAGHYARAAALLTLLAVSANASVLALSPAWGAIPAAAWHGAVVAASLFAGWSANLALRRALRPRGLGAAALLALAAAWAPAAQHHLSALLSPLVGVALGPAAVEALTLGPLLALGTACAADALEAADLSGALRSAPGFVSDAAPGLGAYFVFRLVELESSKHMAATAGRSLLQTRVGFQTVLAVLYAALAAPSNPKLVLLGVAPALLHTALVNPHLPTARATAALNATLGAEGWSLVDRHESLTGYMSVLDNHRDGFRVMRCDHSLLGGEWTKFKKTIVGEPIYSVFTQLEAVRLVEAPDRVPDHEAKALNIGLGIGTTPSALIAHGIDTTIVEIDPVVYDFAQKYFGLPSNHTAAIADAVQWGQENMVERAATFDYIIHDVFTGGAEPIDLFTEEFLQSLNAMLKPNGVVAINYAGDFTLPPLGIVVNTVKSVFPSCRVFRESPQPDEEEVEASGRDFDNVIMFCVKVADHAVTFRAPREADYLQSLARRAYLLPKHEVPASALLRAGAEVGILRRNDTEKLAKWHTRSARGHWTVMRSVLPANIWESW</sequence>
<keyword evidence="2" id="KW-0489">Methyltransferase</keyword>
<feature type="region of interest" description="Disordered" evidence="4">
    <location>
        <begin position="1"/>
        <end position="32"/>
    </location>
</feature>
<keyword evidence="5" id="KW-1133">Transmembrane helix</keyword>
<organism evidence="6 7">
    <name type="scientific">Diatrype stigma</name>
    <dbReference type="NCBI Taxonomy" id="117547"/>
    <lineage>
        <taxon>Eukaryota</taxon>
        <taxon>Fungi</taxon>
        <taxon>Dikarya</taxon>
        <taxon>Ascomycota</taxon>
        <taxon>Pezizomycotina</taxon>
        <taxon>Sordariomycetes</taxon>
        <taxon>Xylariomycetidae</taxon>
        <taxon>Xylariales</taxon>
        <taxon>Diatrypaceae</taxon>
        <taxon>Diatrype</taxon>
    </lineage>
</organism>
<evidence type="ECO:0000256" key="1">
    <source>
        <dbReference type="ARBA" id="ARBA00008361"/>
    </source>
</evidence>
<dbReference type="EMBL" id="JAKJXP020000027">
    <property type="protein sequence ID" value="KAK7753560.1"/>
    <property type="molecule type" value="Genomic_DNA"/>
</dbReference>
<protein>
    <recommendedName>
        <fullName evidence="8">Spermine spermidine synthase</fullName>
    </recommendedName>
</protein>
<dbReference type="NCBIfam" id="NF037959">
    <property type="entry name" value="MFS_SpdSyn"/>
    <property type="match status" value="1"/>
</dbReference>
<evidence type="ECO:0000256" key="4">
    <source>
        <dbReference type="SAM" id="MobiDB-lite"/>
    </source>
</evidence>
<dbReference type="Pfam" id="PF01564">
    <property type="entry name" value="Spermine_synth"/>
    <property type="match status" value="1"/>
</dbReference>
<dbReference type="CDD" id="cd02440">
    <property type="entry name" value="AdoMet_MTases"/>
    <property type="match status" value="1"/>
</dbReference>
<feature type="compositionally biased region" description="Low complexity" evidence="4">
    <location>
        <begin position="10"/>
        <end position="20"/>
    </location>
</feature>
<accession>A0AAN9YTM8</accession>
<name>A0AAN9YTM8_9PEZI</name>
<dbReference type="Gene3D" id="3.40.50.150">
    <property type="entry name" value="Vaccinia Virus protein VP39"/>
    <property type="match status" value="1"/>
</dbReference>
<keyword evidence="5" id="KW-0472">Membrane</keyword>
<evidence type="ECO:0000256" key="3">
    <source>
        <dbReference type="ARBA" id="ARBA00022679"/>
    </source>
</evidence>
<dbReference type="AlphaFoldDB" id="A0AAN9YTM8"/>
<keyword evidence="3" id="KW-0808">Transferase</keyword>
<evidence type="ECO:0000313" key="7">
    <source>
        <dbReference type="Proteomes" id="UP001320420"/>
    </source>
</evidence>
<evidence type="ECO:0000256" key="2">
    <source>
        <dbReference type="ARBA" id="ARBA00022603"/>
    </source>
</evidence>
<dbReference type="GO" id="GO:0032259">
    <property type="term" value="P:methylation"/>
    <property type="evidence" value="ECO:0007669"/>
    <property type="project" value="UniProtKB-KW"/>
</dbReference>
<comment type="caution">
    <text evidence="6">The sequence shown here is derived from an EMBL/GenBank/DDBJ whole genome shotgun (WGS) entry which is preliminary data.</text>
</comment>
<feature type="transmembrane region" description="Helical" evidence="5">
    <location>
        <begin position="60"/>
        <end position="82"/>
    </location>
</feature>
<reference evidence="6 7" key="1">
    <citation type="submission" date="2024-02" db="EMBL/GenBank/DDBJ databases">
        <title>De novo assembly and annotation of 12 fungi associated with fruit tree decline syndrome in Ontario, Canada.</title>
        <authorList>
            <person name="Sulman M."/>
            <person name="Ellouze W."/>
            <person name="Ilyukhin E."/>
        </authorList>
    </citation>
    <scope>NUCLEOTIDE SEQUENCE [LARGE SCALE GENOMIC DNA]</scope>
    <source>
        <strain evidence="6 7">M11/M66-122</strain>
    </source>
</reference>
<comment type="similarity">
    <text evidence="1">Belongs to the methyltransferase superfamily.</text>
</comment>
<dbReference type="PANTHER" id="PTHR12176">
    <property type="entry name" value="SAM-DEPENDENT METHYLTRANSFERASE SUPERFAMILY PROTEIN"/>
    <property type="match status" value="1"/>
</dbReference>
<gene>
    <name evidence="6" type="ORF">SLS62_004418</name>
</gene>
<dbReference type="SUPFAM" id="SSF53335">
    <property type="entry name" value="S-adenosyl-L-methionine-dependent methyltransferases"/>
    <property type="match status" value="1"/>
</dbReference>
<dbReference type="InterPro" id="IPR051419">
    <property type="entry name" value="Lys/N-term_MeTrsfase_sf"/>
</dbReference>
<evidence type="ECO:0000313" key="6">
    <source>
        <dbReference type="EMBL" id="KAK7753560.1"/>
    </source>
</evidence>
<dbReference type="InterPro" id="IPR029063">
    <property type="entry name" value="SAM-dependent_MTases_sf"/>
</dbReference>
<dbReference type="PANTHER" id="PTHR12176:SF59">
    <property type="entry name" value="METHYLTRANSFERASE DOMAIN-CONTAINING PROTEIN-RELATED"/>
    <property type="match status" value="1"/>
</dbReference>
<evidence type="ECO:0008006" key="8">
    <source>
        <dbReference type="Google" id="ProtNLM"/>
    </source>
</evidence>
<evidence type="ECO:0000256" key="5">
    <source>
        <dbReference type="SAM" id="Phobius"/>
    </source>
</evidence>
<dbReference type="GO" id="GO:0008168">
    <property type="term" value="F:methyltransferase activity"/>
    <property type="evidence" value="ECO:0007669"/>
    <property type="project" value="UniProtKB-KW"/>
</dbReference>
<dbReference type="Proteomes" id="UP001320420">
    <property type="component" value="Unassembled WGS sequence"/>
</dbReference>